<organism evidence="2 3">
    <name type="scientific">Saccharobesus litoralis</name>
    <dbReference type="NCBI Taxonomy" id="2172099"/>
    <lineage>
        <taxon>Bacteria</taxon>
        <taxon>Pseudomonadati</taxon>
        <taxon>Pseudomonadota</taxon>
        <taxon>Gammaproteobacteria</taxon>
        <taxon>Alteromonadales</taxon>
        <taxon>Alteromonadaceae</taxon>
        <taxon>Saccharobesus</taxon>
    </lineage>
</organism>
<dbReference type="EMBL" id="CP026604">
    <property type="protein sequence ID" value="AWB66185.1"/>
    <property type="molecule type" value="Genomic_DNA"/>
</dbReference>
<keyword evidence="1" id="KW-0812">Transmembrane</keyword>
<dbReference type="InterPro" id="IPR013320">
    <property type="entry name" value="ConA-like_dom_sf"/>
</dbReference>
<sequence>MNRSDKYPEIKKIADAVADQTVTEEQVAELDQLLKDDKQAQAFYHQYITLHLQMQANATPDMEVVRRSLHLEEVIVRPSGANSDYQPKPQPRSMPNIEPKPMFFSKWYILIASIPLLLFMVLFISFFASNKSDALGEVLNGQLRINGLGKIDDNSFYRGSYFVDETSRISLFSGEIMTIAQGSQIKFFNESEIELQQGKLAIEQASGQNIVVLNESFDVHSGGGTLLVDVTEANPIIQAGNNTTLTPKRWRPNHFWPFDSQSDRAIDLAGNASGIPGSGAQRIKGLVGSGAYYFDNSQAARIDVGSGGGTAPATGSFSATDGVTIEALVVPKFTGEKRQGKSFGELDEIFRKDQDDQEHRMLLSFQQDEGKDYLRPRGNYAESLSFGLYLVGQGYHELKLALDGKNNRPTLAELKDGKAHHVVATYNVSSGLKAIYLNGKMLAYYQYPAGSKMLSGGAGTANIGNSPNVLDDREAFFGIIDEVAFYDFALPKYIIQQHLTAIQQGNNYYGFKPNAKPLPQSINIKLDNQVSYLIDRNTGLPIKEQPN</sequence>
<feature type="transmembrane region" description="Helical" evidence="1">
    <location>
        <begin position="107"/>
        <end position="128"/>
    </location>
</feature>
<gene>
    <name evidence="2" type="ORF">C2869_06930</name>
</gene>
<keyword evidence="1" id="KW-1133">Transmembrane helix</keyword>
<dbReference type="RefSeq" id="WP_108602257.1">
    <property type="nucleotide sequence ID" value="NZ_CP026604.1"/>
</dbReference>
<name>A0A2S0VPN6_9ALTE</name>
<keyword evidence="3" id="KW-1185">Reference proteome</keyword>
<accession>A0A2S0VPN6</accession>
<dbReference type="KEGG" id="cate:C2869_06930"/>
<protein>
    <submittedName>
        <fullName evidence="2">Pentaxin domain-containing protein</fullName>
    </submittedName>
</protein>
<proteinExistence type="predicted"/>
<reference evidence="2 3" key="1">
    <citation type="submission" date="2018-01" db="EMBL/GenBank/DDBJ databases">
        <title>Genome sequence of a Cantenovulum-like bacteria.</title>
        <authorList>
            <person name="Tan W.R."/>
            <person name="Lau N.-S."/>
            <person name="Go F."/>
            <person name="Amirul A.-A.A."/>
        </authorList>
    </citation>
    <scope>NUCLEOTIDE SEQUENCE [LARGE SCALE GENOMIC DNA]</scope>
    <source>
        <strain evidence="2 3">CCB-QB4</strain>
    </source>
</reference>
<dbReference type="OrthoDB" id="261210at2"/>
<evidence type="ECO:0000313" key="3">
    <source>
        <dbReference type="Proteomes" id="UP000244441"/>
    </source>
</evidence>
<dbReference type="Proteomes" id="UP000244441">
    <property type="component" value="Chromosome"/>
</dbReference>
<dbReference type="SUPFAM" id="SSF49899">
    <property type="entry name" value="Concanavalin A-like lectins/glucanases"/>
    <property type="match status" value="1"/>
</dbReference>
<evidence type="ECO:0000256" key="1">
    <source>
        <dbReference type="SAM" id="Phobius"/>
    </source>
</evidence>
<keyword evidence="1" id="KW-0472">Membrane</keyword>
<dbReference type="Pfam" id="PF13385">
    <property type="entry name" value="Laminin_G_3"/>
    <property type="match status" value="1"/>
</dbReference>
<dbReference type="AlphaFoldDB" id="A0A2S0VPN6"/>
<evidence type="ECO:0000313" key="2">
    <source>
        <dbReference type="EMBL" id="AWB66185.1"/>
    </source>
</evidence>
<dbReference type="Gene3D" id="2.60.120.200">
    <property type="match status" value="1"/>
</dbReference>